<gene>
    <name evidence="1" type="ORF">NIES267_30710</name>
</gene>
<evidence type="ECO:0000313" key="2">
    <source>
        <dbReference type="Proteomes" id="UP000218418"/>
    </source>
</evidence>
<organism evidence="1 2">
    <name type="scientific">Calothrix parasitica NIES-267</name>
    <dbReference type="NCBI Taxonomy" id="1973488"/>
    <lineage>
        <taxon>Bacteria</taxon>
        <taxon>Bacillati</taxon>
        <taxon>Cyanobacteriota</taxon>
        <taxon>Cyanophyceae</taxon>
        <taxon>Nostocales</taxon>
        <taxon>Calotrichaceae</taxon>
        <taxon>Calothrix</taxon>
    </lineage>
</organism>
<protein>
    <submittedName>
        <fullName evidence="1">Uncharacterized protein</fullName>
    </submittedName>
</protein>
<sequence length="146" mass="16909">MLEIAILYSSLLITQAQKPSQKFIELKNQLQNYGFEVRIELPPKRGAYGLFKASEKKIWINPVVFDLNIANPTLIHESVHAAQSCAGKGKMKALRLNIQPIRPARRLFLRYSNIHRQDLEREAYAVQTQPNRFQIAKKLLEKHCKK</sequence>
<reference evidence="1 2" key="1">
    <citation type="submission" date="2017-06" db="EMBL/GenBank/DDBJ databases">
        <title>Genome sequencing of cyanobaciteial culture collection at National Institute for Environmental Studies (NIES).</title>
        <authorList>
            <person name="Hirose Y."/>
            <person name="Shimura Y."/>
            <person name="Fujisawa T."/>
            <person name="Nakamura Y."/>
            <person name="Kawachi M."/>
        </authorList>
    </citation>
    <scope>NUCLEOTIDE SEQUENCE [LARGE SCALE GENOMIC DNA]</scope>
    <source>
        <strain evidence="1 2">NIES-267</strain>
    </source>
</reference>
<dbReference type="EMBL" id="AP018227">
    <property type="protein sequence ID" value="BAY83582.1"/>
    <property type="molecule type" value="Genomic_DNA"/>
</dbReference>
<dbReference type="AlphaFoldDB" id="A0A1Z4LQP4"/>
<proteinExistence type="predicted"/>
<keyword evidence="2" id="KW-1185">Reference proteome</keyword>
<dbReference type="OrthoDB" id="486126at2"/>
<accession>A0A1Z4LQP4</accession>
<name>A0A1Z4LQP4_9CYAN</name>
<dbReference type="Proteomes" id="UP000218418">
    <property type="component" value="Chromosome"/>
</dbReference>
<evidence type="ECO:0000313" key="1">
    <source>
        <dbReference type="EMBL" id="BAY83582.1"/>
    </source>
</evidence>